<feature type="transmembrane region" description="Helical" evidence="1">
    <location>
        <begin position="87"/>
        <end position="110"/>
    </location>
</feature>
<keyword evidence="1" id="KW-0472">Membrane</keyword>
<keyword evidence="1" id="KW-1133">Transmembrane helix</keyword>
<proteinExistence type="predicted"/>
<evidence type="ECO:0000313" key="2">
    <source>
        <dbReference type="EMBL" id="VAW68724.1"/>
    </source>
</evidence>
<name>A0A3B0YIQ6_9ZZZZ</name>
<accession>A0A3B0YIQ6</accession>
<evidence type="ECO:0000256" key="1">
    <source>
        <dbReference type="SAM" id="Phobius"/>
    </source>
</evidence>
<gene>
    <name evidence="2" type="ORF">MNBD_GAMMA10-2126</name>
</gene>
<dbReference type="EMBL" id="UOFJ01000361">
    <property type="protein sequence ID" value="VAW68724.1"/>
    <property type="molecule type" value="Genomic_DNA"/>
</dbReference>
<organism evidence="2">
    <name type="scientific">hydrothermal vent metagenome</name>
    <dbReference type="NCBI Taxonomy" id="652676"/>
    <lineage>
        <taxon>unclassified sequences</taxon>
        <taxon>metagenomes</taxon>
        <taxon>ecological metagenomes</taxon>
    </lineage>
</organism>
<protein>
    <submittedName>
        <fullName evidence="2">Uncharacterized protein</fullName>
    </submittedName>
</protein>
<keyword evidence="1" id="KW-0812">Transmembrane</keyword>
<reference evidence="2" key="1">
    <citation type="submission" date="2018-06" db="EMBL/GenBank/DDBJ databases">
        <authorList>
            <person name="Zhirakovskaya E."/>
        </authorList>
    </citation>
    <scope>NUCLEOTIDE SEQUENCE</scope>
</reference>
<sequence>MNWIQGVLIAIDQLGNAVAGGNPDATVSARAGYFARNSTSRLRFYWKAMEAVINHTFAPIHGPNHCYNAYLADKDEKNIAGNDFMRAILCLLVIISCPPFYIFVRAYVLISPDARFNLK</sequence>
<dbReference type="AlphaFoldDB" id="A0A3B0YIQ6"/>